<dbReference type="InterPro" id="IPR002347">
    <property type="entry name" value="SDR_fam"/>
</dbReference>
<gene>
    <name evidence="3" type="ORF">GCM10022210_07660</name>
</gene>
<dbReference type="EMBL" id="BAAAZC010000006">
    <property type="protein sequence ID" value="GAA3962228.1"/>
    <property type="molecule type" value="Genomic_DNA"/>
</dbReference>
<dbReference type="Proteomes" id="UP001500742">
    <property type="component" value="Unassembled WGS sequence"/>
</dbReference>
<dbReference type="Gene3D" id="3.40.50.720">
    <property type="entry name" value="NAD(P)-binding Rossmann-like Domain"/>
    <property type="match status" value="1"/>
</dbReference>
<comment type="similarity">
    <text evidence="1">Belongs to the short-chain dehydrogenases/reductases (SDR) family.</text>
</comment>
<keyword evidence="2" id="KW-0560">Oxidoreductase</keyword>
<protein>
    <submittedName>
        <fullName evidence="3">SDR family oxidoreductase</fullName>
    </submittedName>
</protein>
<reference evidence="4" key="1">
    <citation type="journal article" date="2019" name="Int. J. Syst. Evol. Microbiol.">
        <title>The Global Catalogue of Microorganisms (GCM) 10K type strain sequencing project: providing services to taxonomists for standard genome sequencing and annotation.</title>
        <authorList>
            <consortium name="The Broad Institute Genomics Platform"/>
            <consortium name="The Broad Institute Genome Sequencing Center for Infectious Disease"/>
            <person name="Wu L."/>
            <person name="Ma J."/>
        </authorList>
    </citation>
    <scope>NUCLEOTIDE SEQUENCE [LARGE SCALE GENOMIC DNA]</scope>
    <source>
        <strain evidence="4">JCM 16601</strain>
    </source>
</reference>
<organism evidence="3 4">
    <name type="scientific">Mucilaginibacter dorajii</name>
    <dbReference type="NCBI Taxonomy" id="692994"/>
    <lineage>
        <taxon>Bacteria</taxon>
        <taxon>Pseudomonadati</taxon>
        <taxon>Bacteroidota</taxon>
        <taxon>Sphingobacteriia</taxon>
        <taxon>Sphingobacteriales</taxon>
        <taxon>Sphingobacteriaceae</taxon>
        <taxon>Mucilaginibacter</taxon>
    </lineage>
</organism>
<dbReference type="PRINTS" id="PR00081">
    <property type="entry name" value="GDHRDH"/>
</dbReference>
<evidence type="ECO:0000313" key="4">
    <source>
        <dbReference type="Proteomes" id="UP001500742"/>
    </source>
</evidence>
<dbReference type="CDD" id="cd11731">
    <property type="entry name" value="Lin1944_like_SDR_c"/>
    <property type="match status" value="1"/>
</dbReference>
<evidence type="ECO:0000256" key="2">
    <source>
        <dbReference type="ARBA" id="ARBA00023002"/>
    </source>
</evidence>
<evidence type="ECO:0000313" key="3">
    <source>
        <dbReference type="EMBL" id="GAA3962228.1"/>
    </source>
</evidence>
<keyword evidence="4" id="KW-1185">Reference proteome</keyword>
<dbReference type="SUPFAM" id="SSF51735">
    <property type="entry name" value="NAD(P)-binding Rossmann-fold domains"/>
    <property type="match status" value="1"/>
</dbReference>
<evidence type="ECO:0000256" key="1">
    <source>
        <dbReference type="ARBA" id="ARBA00006484"/>
    </source>
</evidence>
<accession>A0ABP7PA24</accession>
<comment type="caution">
    <text evidence="3">The sequence shown here is derived from an EMBL/GenBank/DDBJ whole genome shotgun (WGS) entry which is preliminary data.</text>
</comment>
<dbReference type="Pfam" id="PF13561">
    <property type="entry name" value="adh_short_C2"/>
    <property type="match status" value="1"/>
</dbReference>
<proteinExistence type="inferred from homology"/>
<dbReference type="InterPro" id="IPR051122">
    <property type="entry name" value="SDR_DHRS6-like"/>
</dbReference>
<dbReference type="PANTHER" id="PTHR43477">
    <property type="entry name" value="DIHYDROANTICAPSIN 7-DEHYDROGENASE"/>
    <property type="match status" value="1"/>
</dbReference>
<dbReference type="PANTHER" id="PTHR43477:SF1">
    <property type="entry name" value="DIHYDROANTICAPSIN 7-DEHYDROGENASE"/>
    <property type="match status" value="1"/>
</dbReference>
<dbReference type="InterPro" id="IPR036291">
    <property type="entry name" value="NAD(P)-bd_dom_sf"/>
</dbReference>
<sequence>MKNQAKAPYSLNGKKVVLLGGSSGIGLATAKAAAEEGAQVVIISGNQQRIDNALTELPEGSQGYAVNLTSENSIKNFFDTLGGFDHLVYTAGENLTLNLIAQTDIEQARTFFNVRYWGAFTAVKYASPYIQPGGSICLISGTADARPGAGWSIASSICGAMEGLVRALAVELAPIRVNSVVPGVIQTALWDSMPETDREGLFKAMEDTLLLKRVGQAEDVALAYVYLMKQQFGTGQNITVDGGTVLV</sequence>
<name>A0ABP7PA24_9SPHI</name>
<dbReference type="RefSeq" id="WP_259091840.1">
    <property type="nucleotide sequence ID" value="NZ_BAAAZC010000006.1"/>
</dbReference>